<dbReference type="Pfam" id="PF04603">
    <property type="entry name" value="Mog1"/>
    <property type="match status" value="1"/>
</dbReference>
<keyword evidence="7 8" id="KW-0472">Membrane</keyword>
<dbReference type="InterPro" id="IPR007681">
    <property type="entry name" value="Mog1"/>
</dbReference>
<dbReference type="PANTHER" id="PTHR15837">
    <property type="entry name" value="RAN GUANINE NUCLEOTIDE RELEASE FACTOR"/>
    <property type="match status" value="1"/>
</dbReference>
<feature type="transmembrane region" description="Helical" evidence="8">
    <location>
        <begin position="168"/>
        <end position="186"/>
    </location>
</feature>
<dbReference type="PANTHER" id="PTHR15837:SF0">
    <property type="entry name" value="RAN GUANINE NUCLEOTIDE RELEASE FACTOR"/>
    <property type="match status" value="1"/>
</dbReference>
<comment type="caution">
    <text evidence="9">The sequence shown here is derived from an EMBL/GenBank/DDBJ whole genome shotgun (WGS) entry which is preliminary data.</text>
</comment>
<accession>A0ABD2QDT4</accession>
<dbReference type="InterPro" id="IPR006214">
    <property type="entry name" value="Bax_inhibitor_1-related"/>
</dbReference>
<dbReference type="Proteomes" id="UP001626550">
    <property type="component" value="Unassembled WGS sequence"/>
</dbReference>
<dbReference type="InterPro" id="IPR016123">
    <property type="entry name" value="Mog1/PsbP_a/b/a-sand"/>
</dbReference>
<sequence>MFGFNLARNCSRQFHSGLINSLKFSKDKPVLNVRQFRSRPRQTDQPNSISTQSGQSTTIAAAGALGLGGLCIYGLLSGPKGSTVICSATAIQLSKNVAFLSRISTGITPVLAMTAVSIGCGFVCRRIAYPSDGSILNAKHATWVLYSASLGAMLAPICLMGGPILTHAALYTGGIVGGLSLVAACAPSDKFLNMAGPLAIGLGVVFVSSLGTMFVSPIGRLGMGLHGISLYGGLALFSGFLLYDTQKIIEQAQQIPPSHQYQIQTFDPINHSMHVLLDAINIFATFYAESRLEAQTSRKFRITQRVYLVSSTFHGVPDNQEVFANPASKQCIIVDILESVTESDPVAAIKTHFNEVADVAEADQRKVLETEILISNSEQVKELVGLKGFQLVKKFNNPSPDQVYVYMALYRFPQFKSDVLVYVNCPKKDENSEPNDVNSLNHTWSQDEIRQIITSLQLLNPEIFGTSENEMN</sequence>
<dbReference type="GO" id="GO:0015031">
    <property type="term" value="P:protein transport"/>
    <property type="evidence" value="ECO:0007669"/>
    <property type="project" value="UniProtKB-KW"/>
</dbReference>
<proteinExistence type="inferred from homology"/>
<gene>
    <name evidence="9" type="ORF">Ciccas_004868</name>
</gene>
<evidence type="ECO:0000256" key="5">
    <source>
        <dbReference type="ARBA" id="ARBA00022927"/>
    </source>
</evidence>
<reference evidence="9 10" key="1">
    <citation type="submission" date="2024-11" db="EMBL/GenBank/DDBJ databases">
        <title>Adaptive evolution of stress response genes in parasites aligns with host niche diversity.</title>
        <authorList>
            <person name="Hahn C."/>
            <person name="Resl P."/>
        </authorList>
    </citation>
    <scope>NUCLEOTIDE SEQUENCE [LARGE SCALE GENOMIC DNA]</scope>
    <source>
        <strain evidence="9">EGGRZ-B1_66</strain>
        <tissue evidence="9">Body</tissue>
    </source>
</reference>
<dbReference type="GO" id="GO:0016020">
    <property type="term" value="C:membrane"/>
    <property type="evidence" value="ECO:0007669"/>
    <property type="project" value="UniProtKB-SubCell"/>
</dbReference>
<evidence type="ECO:0000256" key="2">
    <source>
        <dbReference type="ARBA" id="ARBA00010307"/>
    </source>
</evidence>
<comment type="similarity">
    <text evidence="2">Belongs to the MOG1 family.</text>
</comment>
<feature type="transmembrane region" description="Helical" evidence="8">
    <location>
        <begin position="224"/>
        <end position="243"/>
    </location>
</feature>
<dbReference type="AlphaFoldDB" id="A0ABD2QDT4"/>
<dbReference type="Pfam" id="PF01027">
    <property type="entry name" value="Bax1-I"/>
    <property type="match status" value="1"/>
</dbReference>
<evidence type="ECO:0000313" key="10">
    <source>
        <dbReference type="Proteomes" id="UP001626550"/>
    </source>
</evidence>
<evidence type="ECO:0000256" key="1">
    <source>
        <dbReference type="ARBA" id="ARBA00004141"/>
    </source>
</evidence>
<evidence type="ECO:0000256" key="6">
    <source>
        <dbReference type="ARBA" id="ARBA00022989"/>
    </source>
</evidence>
<keyword evidence="4 8" id="KW-0812">Transmembrane</keyword>
<keyword evidence="10" id="KW-1185">Reference proteome</keyword>
<evidence type="ECO:0000313" key="9">
    <source>
        <dbReference type="EMBL" id="KAL3316491.1"/>
    </source>
</evidence>
<comment type="subcellular location">
    <subcellularLocation>
        <location evidence="1">Membrane</location>
        <topology evidence="1">Multi-pass membrane protein</topology>
    </subcellularLocation>
</comment>
<evidence type="ECO:0000256" key="4">
    <source>
        <dbReference type="ARBA" id="ARBA00022692"/>
    </source>
</evidence>
<organism evidence="9 10">
    <name type="scientific">Cichlidogyrus casuarinus</name>
    <dbReference type="NCBI Taxonomy" id="1844966"/>
    <lineage>
        <taxon>Eukaryota</taxon>
        <taxon>Metazoa</taxon>
        <taxon>Spiralia</taxon>
        <taxon>Lophotrochozoa</taxon>
        <taxon>Platyhelminthes</taxon>
        <taxon>Monogenea</taxon>
        <taxon>Monopisthocotylea</taxon>
        <taxon>Dactylogyridea</taxon>
        <taxon>Ancyrocephalidae</taxon>
        <taxon>Cichlidogyrus</taxon>
    </lineage>
</organism>
<feature type="transmembrane region" description="Helical" evidence="8">
    <location>
        <begin position="143"/>
        <end position="162"/>
    </location>
</feature>
<evidence type="ECO:0000256" key="7">
    <source>
        <dbReference type="ARBA" id="ARBA00023136"/>
    </source>
</evidence>
<feature type="transmembrane region" description="Helical" evidence="8">
    <location>
        <begin position="103"/>
        <end position="123"/>
    </location>
</feature>
<name>A0ABD2QDT4_9PLAT</name>
<evidence type="ECO:0000256" key="8">
    <source>
        <dbReference type="SAM" id="Phobius"/>
    </source>
</evidence>
<keyword evidence="3" id="KW-0813">Transport</keyword>
<dbReference type="EMBL" id="JBJKFK010000533">
    <property type="protein sequence ID" value="KAL3316491.1"/>
    <property type="molecule type" value="Genomic_DNA"/>
</dbReference>
<protein>
    <submittedName>
        <fullName evidence="9">Uncharacterized protein</fullName>
    </submittedName>
</protein>
<keyword evidence="6 8" id="KW-1133">Transmembrane helix</keyword>
<dbReference type="SUPFAM" id="SSF55724">
    <property type="entry name" value="Mog1p/PsbP-like"/>
    <property type="match status" value="1"/>
</dbReference>
<feature type="transmembrane region" description="Helical" evidence="8">
    <location>
        <begin position="198"/>
        <end position="218"/>
    </location>
</feature>
<keyword evidence="5" id="KW-0653">Protein transport</keyword>
<evidence type="ECO:0000256" key="3">
    <source>
        <dbReference type="ARBA" id="ARBA00022448"/>
    </source>
</evidence>
<dbReference type="Gene3D" id="3.40.1000.10">
    <property type="entry name" value="Mog1/PsbP, alpha/beta/alpha sandwich"/>
    <property type="match status" value="1"/>
</dbReference>